<comment type="caution">
    <text evidence="1">The sequence shown here is derived from an EMBL/GenBank/DDBJ whole genome shotgun (WGS) entry which is preliminary data.</text>
</comment>
<gene>
    <name evidence="1" type="ORF">B0T14DRAFT_568023</name>
</gene>
<name>A0AA39WJ80_9PEZI</name>
<dbReference type="AlphaFoldDB" id="A0AA39WJ80"/>
<keyword evidence="2" id="KW-1185">Reference proteome</keyword>
<evidence type="ECO:0000313" key="2">
    <source>
        <dbReference type="Proteomes" id="UP001175000"/>
    </source>
</evidence>
<dbReference type="Proteomes" id="UP001175000">
    <property type="component" value="Unassembled WGS sequence"/>
</dbReference>
<protein>
    <submittedName>
        <fullName evidence="1">Uncharacterized protein</fullName>
    </submittedName>
</protein>
<reference evidence="1" key="1">
    <citation type="submission" date="2023-06" db="EMBL/GenBank/DDBJ databases">
        <title>Genome-scale phylogeny and comparative genomics of the fungal order Sordariales.</title>
        <authorList>
            <consortium name="Lawrence Berkeley National Laboratory"/>
            <person name="Hensen N."/>
            <person name="Bonometti L."/>
            <person name="Westerberg I."/>
            <person name="Brannstrom I.O."/>
            <person name="Guillou S."/>
            <person name="Cros-Aarteil S."/>
            <person name="Calhoun S."/>
            <person name="Haridas S."/>
            <person name="Kuo A."/>
            <person name="Mondo S."/>
            <person name="Pangilinan J."/>
            <person name="Riley R."/>
            <person name="Labutti K."/>
            <person name="Andreopoulos B."/>
            <person name="Lipzen A."/>
            <person name="Chen C."/>
            <person name="Yanf M."/>
            <person name="Daum C."/>
            <person name="Ng V."/>
            <person name="Clum A."/>
            <person name="Steindorff A."/>
            <person name="Ohm R."/>
            <person name="Martin F."/>
            <person name="Silar P."/>
            <person name="Natvig D."/>
            <person name="Lalanne C."/>
            <person name="Gautier V."/>
            <person name="Ament-Velasquez S.L."/>
            <person name="Kruys A."/>
            <person name="Hutchinson M.I."/>
            <person name="Powell A.J."/>
            <person name="Barry K."/>
            <person name="Miller A.N."/>
            <person name="Grigoriev I.V."/>
            <person name="Debuchy R."/>
            <person name="Gladieux P."/>
            <person name="Thoren M.H."/>
            <person name="Johannesson H."/>
        </authorList>
    </citation>
    <scope>NUCLEOTIDE SEQUENCE</scope>
    <source>
        <strain evidence="1">CBS 606.72</strain>
    </source>
</reference>
<dbReference type="EMBL" id="JAULSU010000005">
    <property type="protein sequence ID" value="KAK0616419.1"/>
    <property type="molecule type" value="Genomic_DNA"/>
</dbReference>
<proteinExistence type="predicted"/>
<sequence>MQIDTSESQAWFPSRIPTKGLKLVNQKEWPEWYTWLEICAKTRGIWELVNPDAPTAPNPFLKSRVPTIDKLIESMQAKQDALYQMNLELWEEAGPEYQRNHTKPVPIQITKEEVTAQHKRLRTESAAQITITSNVLMSYRELQTYVDETVHISLRQLAAQAMLQEEDGHTIQNLVRFLRSHLAPTPTSLASQARH</sequence>
<accession>A0AA39WJ80</accession>
<evidence type="ECO:0000313" key="1">
    <source>
        <dbReference type="EMBL" id="KAK0616419.1"/>
    </source>
</evidence>
<organism evidence="1 2">
    <name type="scientific">Immersiella caudata</name>
    <dbReference type="NCBI Taxonomy" id="314043"/>
    <lineage>
        <taxon>Eukaryota</taxon>
        <taxon>Fungi</taxon>
        <taxon>Dikarya</taxon>
        <taxon>Ascomycota</taxon>
        <taxon>Pezizomycotina</taxon>
        <taxon>Sordariomycetes</taxon>
        <taxon>Sordariomycetidae</taxon>
        <taxon>Sordariales</taxon>
        <taxon>Lasiosphaeriaceae</taxon>
        <taxon>Immersiella</taxon>
    </lineage>
</organism>